<dbReference type="EMBL" id="AQHF01000032">
    <property type="protein sequence ID" value="MBE0348252.1"/>
    <property type="molecule type" value="Genomic_DNA"/>
</dbReference>
<dbReference type="InterPro" id="IPR050678">
    <property type="entry name" value="DNA_Partitioning_ATPase"/>
</dbReference>
<comment type="caution">
    <text evidence="2">The sequence shown here is derived from an EMBL/GenBank/DDBJ whole genome shotgun (WGS) entry which is preliminary data.</text>
</comment>
<evidence type="ECO:0000313" key="2">
    <source>
        <dbReference type="EMBL" id="MBE0348252.1"/>
    </source>
</evidence>
<evidence type="ECO:0000259" key="1">
    <source>
        <dbReference type="Pfam" id="PF13614"/>
    </source>
</evidence>
<accession>A0A8I0MZM6</accession>
<evidence type="ECO:0000313" key="3">
    <source>
        <dbReference type="Proteomes" id="UP000660708"/>
    </source>
</evidence>
<dbReference type="PIRSF" id="PIRSF009320">
    <property type="entry name" value="Nuc_binding_HP_1000"/>
    <property type="match status" value="1"/>
</dbReference>
<feature type="domain" description="AAA" evidence="1">
    <location>
        <begin position="2"/>
        <end position="41"/>
    </location>
</feature>
<organism evidence="2 3">
    <name type="scientific">Pseudoalteromonas peptidolytica F12-50-A1</name>
    <dbReference type="NCBI Taxonomy" id="1315280"/>
    <lineage>
        <taxon>Bacteria</taxon>
        <taxon>Pseudomonadati</taxon>
        <taxon>Pseudomonadota</taxon>
        <taxon>Gammaproteobacteria</taxon>
        <taxon>Alteromonadales</taxon>
        <taxon>Pseudoalteromonadaceae</taxon>
        <taxon>Pseudoalteromonas</taxon>
    </lineage>
</organism>
<protein>
    <recommendedName>
        <fullName evidence="1">AAA domain-containing protein</fullName>
    </recommendedName>
</protein>
<sequence length="218" mass="23950">MIITIAHHKGGVGKTTVALNVAEELKPDFIIDLDAHDSISIINQMRDDKLDVRTVGSTAKPKDELIKLIKESDNGKLILIDCGGFDSGLTRIAIAASDLLITPASDHVTEMIGLTRFQKTLDELSEKTGDKIIAHVLLYKMHSKRTDFSAMLEFINKRENLTALNSPVSHLAAFDQAMNNGSLGVTKHKSTKYGKAARQIKALTEEIKSLLEHQKLHG</sequence>
<dbReference type="AlphaFoldDB" id="A0A8I0MZM6"/>
<keyword evidence="3" id="KW-1185">Reference proteome</keyword>
<dbReference type="RefSeq" id="WP_147389437.1">
    <property type="nucleotide sequence ID" value="NZ_AQHF01000032.1"/>
</dbReference>
<dbReference type="Pfam" id="PF13614">
    <property type="entry name" value="AAA_31"/>
    <property type="match status" value="1"/>
</dbReference>
<dbReference type="InterPro" id="IPR025669">
    <property type="entry name" value="AAA_dom"/>
</dbReference>
<name>A0A8I0MZM6_9GAMM</name>
<dbReference type="PANTHER" id="PTHR13696:SF99">
    <property type="entry name" value="COBYRINIC ACID AC-DIAMIDE SYNTHASE"/>
    <property type="match status" value="1"/>
</dbReference>
<dbReference type="CDD" id="cd02042">
    <property type="entry name" value="ParAB_family"/>
    <property type="match status" value="1"/>
</dbReference>
<dbReference type="Gene3D" id="3.40.50.300">
    <property type="entry name" value="P-loop containing nucleotide triphosphate hydrolases"/>
    <property type="match status" value="1"/>
</dbReference>
<reference evidence="2 3" key="1">
    <citation type="submission" date="2015-06" db="EMBL/GenBank/DDBJ databases">
        <title>Genome sequence of Pseudoalteromonas peptidolytica.</title>
        <authorList>
            <person name="Xie B.-B."/>
            <person name="Rong J.-C."/>
            <person name="Qin Q.-L."/>
            <person name="Zhang Y.-Z."/>
        </authorList>
    </citation>
    <scope>NUCLEOTIDE SEQUENCE [LARGE SCALE GENOMIC DNA]</scope>
    <source>
        <strain evidence="2 3">F12-50-A1</strain>
    </source>
</reference>
<dbReference type="Proteomes" id="UP000660708">
    <property type="component" value="Unassembled WGS sequence"/>
</dbReference>
<dbReference type="PANTHER" id="PTHR13696">
    <property type="entry name" value="P-LOOP CONTAINING NUCLEOSIDE TRIPHOSPHATE HYDROLASE"/>
    <property type="match status" value="1"/>
</dbReference>
<dbReference type="InterPro" id="IPR027417">
    <property type="entry name" value="P-loop_NTPase"/>
</dbReference>
<gene>
    <name evidence="2" type="ORF">PPEP_a4530</name>
</gene>
<proteinExistence type="predicted"/>
<dbReference type="SUPFAM" id="SSF52540">
    <property type="entry name" value="P-loop containing nucleoside triphosphate hydrolases"/>
    <property type="match status" value="1"/>
</dbReference>